<sequence length="145" mass="16824">MKATYLVFGIYVEYCSRRRALVSWGVVIFSLVAILSYAIYHILFAFEGYQWSMKDAGWAKLIGFERCRSTRMDSACGMFLDRVRIVGFYRCSWDLWEWVDLVIRGDTCVGLLSIWVQHIDQVLCPRDSNVVRLDNDEDDDEVGGN</sequence>
<keyword evidence="1" id="KW-1133">Transmembrane helix</keyword>
<evidence type="ECO:0000313" key="2">
    <source>
        <dbReference type="EMBL" id="KAK6925384.1"/>
    </source>
</evidence>
<evidence type="ECO:0000256" key="1">
    <source>
        <dbReference type="SAM" id="Phobius"/>
    </source>
</evidence>
<keyword evidence="1" id="KW-0472">Membrane</keyword>
<dbReference type="Proteomes" id="UP001370490">
    <property type="component" value="Unassembled WGS sequence"/>
</dbReference>
<dbReference type="AlphaFoldDB" id="A0AAN8V5T3"/>
<gene>
    <name evidence="2" type="ORF">RJ641_009710</name>
</gene>
<evidence type="ECO:0000313" key="3">
    <source>
        <dbReference type="Proteomes" id="UP001370490"/>
    </source>
</evidence>
<accession>A0AAN8V5T3</accession>
<organism evidence="2 3">
    <name type="scientific">Dillenia turbinata</name>
    <dbReference type="NCBI Taxonomy" id="194707"/>
    <lineage>
        <taxon>Eukaryota</taxon>
        <taxon>Viridiplantae</taxon>
        <taxon>Streptophyta</taxon>
        <taxon>Embryophyta</taxon>
        <taxon>Tracheophyta</taxon>
        <taxon>Spermatophyta</taxon>
        <taxon>Magnoliopsida</taxon>
        <taxon>eudicotyledons</taxon>
        <taxon>Gunneridae</taxon>
        <taxon>Pentapetalae</taxon>
        <taxon>Dilleniales</taxon>
        <taxon>Dilleniaceae</taxon>
        <taxon>Dillenia</taxon>
    </lineage>
</organism>
<proteinExistence type="predicted"/>
<protein>
    <submittedName>
        <fullName evidence="2">Uncharacterized protein</fullName>
    </submittedName>
</protein>
<reference evidence="2 3" key="1">
    <citation type="submission" date="2023-12" db="EMBL/GenBank/DDBJ databases">
        <title>A high-quality genome assembly for Dillenia turbinata (Dilleniales).</title>
        <authorList>
            <person name="Chanderbali A."/>
        </authorList>
    </citation>
    <scope>NUCLEOTIDE SEQUENCE [LARGE SCALE GENOMIC DNA]</scope>
    <source>
        <strain evidence="2">LSX21</strain>
        <tissue evidence="2">Leaf</tissue>
    </source>
</reference>
<dbReference type="EMBL" id="JBAMMX010000016">
    <property type="protein sequence ID" value="KAK6925384.1"/>
    <property type="molecule type" value="Genomic_DNA"/>
</dbReference>
<keyword evidence="1" id="KW-0812">Transmembrane</keyword>
<feature type="transmembrane region" description="Helical" evidence="1">
    <location>
        <begin position="20"/>
        <end position="44"/>
    </location>
</feature>
<keyword evidence="3" id="KW-1185">Reference proteome</keyword>
<comment type="caution">
    <text evidence="2">The sequence shown here is derived from an EMBL/GenBank/DDBJ whole genome shotgun (WGS) entry which is preliminary data.</text>
</comment>
<name>A0AAN8V5T3_9MAGN</name>